<dbReference type="PANTHER" id="PTHR45749">
    <property type="match status" value="1"/>
</dbReference>
<dbReference type="InterPro" id="IPR048366">
    <property type="entry name" value="TNP-like_GBD"/>
</dbReference>
<dbReference type="OrthoDB" id="7440550at2759"/>
<dbReference type="PANTHER" id="PTHR45749:SF37">
    <property type="entry name" value="OS05G0311600 PROTEIN"/>
    <property type="match status" value="1"/>
</dbReference>
<feature type="domain" description="Transposable element P transposase-like GTP-binding insertion" evidence="5">
    <location>
        <begin position="446"/>
        <end position="562"/>
    </location>
</feature>
<dbReference type="Pfam" id="PF05699">
    <property type="entry name" value="Dimer_Tnp_hAT"/>
    <property type="match status" value="1"/>
</dbReference>
<gene>
    <name evidence="6" type="ORF">MELIAE_LOCUS7604</name>
</gene>
<evidence type="ECO:0000259" key="2">
    <source>
        <dbReference type="Pfam" id="PF05699"/>
    </source>
</evidence>
<dbReference type="GO" id="GO:0008270">
    <property type="term" value="F:zinc ion binding"/>
    <property type="evidence" value="ECO:0007669"/>
    <property type="project" value="UniProtKB-KW"/>
</dbReference>
<dbReference type="GO" id="GO:0046983">
    <property type="term" value="F:protein dimerization activity"/>
    <property type="evidence" value="ECO:0007669"/>
    <property type="project" value="InterPro"/>
</dbReference>
<dbReference type="GO" id="GO:0003677">
    <property type="term" value="F:DNA binding"/>
    <property type="evidence" value="ECO:0007669"/>
    <property type="project" value="UniProtKB-KW"/>
</dbReference>
<evidence type="ECO:0000259" key="4">
    <source>
        <dbReference type="Pfam" id="PF21787"/>
    </source>
</evidence>
<evidence type="ECO:0000256" key="1">
    <source>
        <dbReference type="SAM" id="MobiDB-lite"/>
    </source>
</evidence>
<dbReference type="AlphaFoldDB" id="A0A9P0B4Y6"/>
<feature type="domain" description="Transposable element P transposase-like RNase H" evidence="4">
    <location>
        <begin position="282"/>
        <end position="411"/>
    </location>
</feature>
<dbReference type="SUPFAM" id="SSF53098">
    <property type="entry name" value="Ribonuclease H-like"/>
    <property type="match status" value="1"/>
</dbReference>
<dbReference type="Pfam" id="PF21787">
    <property type="entry name" value="TNP-like_RNaseH_N"/>
    <property type="match status" value="1"/>
</dbReference>
<sequence length="1161" mass="132991">MGKAAVDIHIKTPKHKRFEKALQQNKKLTICILLHKWIIAIGRPDLLPRGKAIIRKNYRVCDKHFSEKSKFPAYKNRTNLKYRSVPDLLVKGLQNTKDEPEQEFDTFIPTPMECSPTEESELSAMPGSSLQNSVTNTSKTLKPVRISNPRSSLLKSLNITRKAMLSPKAHKLYEISASLKKYARRLKQKNEDNKDRIKEALKFAQSPEYLQTFLNKTTYNFVMSQLNSQNKKSRGRRFSLEDKIFALSLLKQSPKGYRLLKKTFALPSRRTLMRVLNKVPFSQGLNMAILNSLKTAIAQMKPLETYCIFLFDEMSIEPSLHFNESNDTIEGFQYGTKTPKIADHVMVFMARGIYKKWKQPIAYFFTEHGMSAVDLAYNIKSIISALQNIGLNVVATACDQMSTNIKAIKLLEEETRTSFLNTGDENKYMGFCVEKKEIVPLFDFPHLLKGVRNNLLNRPATFIWKGEEETSCWEDIIKIFEIDVGDSDFKMLNKITEQHVYPAKIKKMKVKNAAQVFSHRMSSTMRGIYRLAPGVLPESSLGTANFLLFFDKLFDSVNGSKMQPEAGKELRCGVTKESEHKKFWEEALTVLKTIKFKKGGSSYVPPTIRNWIWSIKNLIYLWEKLNSLGFKYLCPRNLNQDPAMILNNFMTSHSPGANCEEDDSEGALSHLLEFLDADLPQNIVEKSVEPVLNTTKFNFNESPTLALQTNAYIAGYMAKKFFKQIGNCGICKSLLVSENKEITNFHIREREFHSNALLKPRTHFTKLFSQCVQDSKKSMIKRLMESKIVDGLEKSEIKLSKCRGQGYDGAATMSGIYNGVQKKILDREEKAIYVHCAEHRLNLVLNDASTGAIPEVQRFWELIEQIYVFFANSIKRRLCPTRWSSRNDSLQAVAFRYCDILKALSKIILISNSKTERNEAIYIRKEMENFEFVLQVVMHTKVLTTTNLVTKALQRPDVDLSHANVLLERAYQELRVFRNDYEGAKTKAVKLSAAWGVKSLKDVIKTFRVLQPEELTKMTDQELFKEAVKLEDTYAEDIGDRFPEQLISLRSCLKKRIEKLSSVKQLADLLIVENAALSTSFQEVCTAVILFLTIPVTVATAERSFSKLKIIKTYLRSTMGQEHLSCLSILSIEHKIANRLRSNLDQIIRKFADAKVRRIKF</sequence>
<name>A0A9P0B4Y6_BRAAE</name>
<feature type="region of interest" description="Disordered" evidence="1">
    <location>
        <begin position="115"/>
        <end position="136"/>
    </location>
</feature>
<proteinExistence type="predicted"/>
<reference evidence="6" key="1">
    <citation type="submission" date="2021-12" db="EMBL/GenBank/DDBJ databases">
        <authorList>
            <person name="King R."/>
        </authorList>
    </citation>
    <scope>NUCLEOTIDE SEQUENCE</scope>
</reference>
<dbReference type="InterPro" id="IPR008906">
    <property type="entry name" value="HATC_C_dom"/>
</dbReference>
<keyword evidence="7" id="KW-1185">Reference proteome</keyword>
<protein>
    <submittedName>
        <fullName evidence="6">Uncharacterized protein</fullName>
    </submittedName>
</protein>
<feature type="domain" description="THAP9-like helix-turn-helix" evidence="3">
    <location>
        <begin position="214"/>
        <end position="273"/>
    </location>
</feature>
<dbReference type="Proteomes" id="UP001154078">
    <property type="component" value="Chromosome 5"/>
</dbReference>
<dbReference type="EMBL" id="OV121136">
    <property type="protein sequence ID" value="CAH0556719.1"/>
    <property type="molecule type" value="Genomic_DNA"/>
</dbReference>
<evidence type="ECO:0000259" key="5">
    <source>
        <dbReference type="Pfam" id="PF21788"/>
    </source>
</evidence>
<feature type="domain" description="HAT C-terminal dimerisation" evidence="2">
    <location>
        <begin position="1077"/>
        <end position="1135"/>
    </location>
</feature>
<dbReference type="InterPro" id="IPR021896">
    <property type="entry name" value="THAP9-like_HTH"/>
</dbReference>
<dbReference type="InterPro" id="IPR012337">
    <property type="entry name" value="RNaseH-like_sf"/>
</dbReference>
<dbReference type="Pfam" id="PF12017">
    <property type="entry name" value="Tnp_P_element"/>
    <property type="match status" value="1"/>
</dbReference>
<organism evidence="6 7">
    <name type="scientific">Brassicogethes aeneus</name>
    <name type="common">Rape pollen beetle</name>
    <name type="synonym">Meligethes aeneus</name>
    <dbReference type="NCBI Taxonomy" id="1431903"/>
    <lineage>
        <taxon>Eukaryota</taxon>
        <taxon>Metazoa</taxon>
        <taxon>Ecdysozoa</taxon>
        <taxon>Arthropoda</taxon>
        <taxon>Hexapoda</taxon>
        <taxon>Insecta</taxon>
        <taxon>Pterygota</taxon>
        <taxon>Neoptera</taxon>
        <taxon>Endopterygota</taxon>
        <taxon>Coleoptera</taxon>
        <taxon>Polyphaga</taxon>
        <taxon>Cucujiformia</taxon>
        <taxon>Nitidulidae</taxon>
        <taxon>Meligethinae</taxon>
        <taxon>Brassicogethes</taxon>
    </lineage>
</organism>
<evidence type="ECO:0000259" key="3">
    <source>
        <dbReference type="Pfam" id="PF12017"/>
    </source>
</evidence>
<dbReference type="Pfam" id="PF21788">
    <property type="entry name" value="TNP-like_GBD"/>
    <property type="match status" value="1"/>
</dbReference>
<accession>A0A9P0B4Y6</accession>
<feature type="compositionally biased region" description="Polar residues" evidence="1">
    <location>
        <begin position="126"/>
        <end position="136"/>
    </location>
</feature>
<evidence type="ECO:0000313" key="6">
    <source>
        <dbReference type="EMBL" id="CAH0556719.1"/>
    </source>
</evidence>
<dbReference type="InterPro" id="IPR048365">
    <property type="entry name" value="TNP-like_RNaseH_N"/>
</dbReference>
<evidence type="ECO:0000313" key="7">
    <source>
        <dbReference type="Proteomes" id="UP001154078"/>
    </source>
</evidence>